<accession>A0AAE3IF09</accession>
<evidence type="ECO:0000259" key="1">
    <source>
        <dbReference type="Pfam" id="PF13472"/>
    </source>
</evidence>
<dbReference type="RefSeq" id="WP_267300453.1">
    <property type="nucleotide sequence ID" value="NZ_JAOQJZ010000002.1"/>
</dbReference>
<dbReference type="InterPro" id="IPR013830">
    <property type="entry name" value="SGNH_hydro"/>
</dbReference>
<comment type="caution">
    <text evidence="2">The sequence shown here is derived from an EMBL/GenBank/DDBJ whole genome shotgun (WGS) entry which is preliminary data.</text>
</comment>
<protein>
    <submittedName>
        <fullName evidence="2">SGNH/GDSL hydrolase family protein</fullName>
    </submittedName>
</protein>
<dbReference type="Proteomes" id="UP001208131">
    <property type="component" value="Unassembled WGS sequence"/>
</dbReference>
<dbReference type="InterPro" id="IPR036514">
    <property type="entry name" value="SGNH_hydro_sf"/>
</dbReference>
<dbReference type="Pfam" id="PF13472">
    <property type="entry name" value="Lipase_GDSL_2"/>
    <property type="match status" value="1"/>
</dbReference>
<evidence type="ECO:0000313" key="3">
    <source>
        <dbReference type="Proteomes" id="UP001208131"/>
    </source>
</evidence>
<gene>
    <name evidence="2" type="ORF">OCV57_03505</name>
</gene>
<dbReference type="GO" id="GO:0016787">
    <property type="term" value="F:hydrolase activity"/>
    <property type="evidence" value="ECO:0007669"/>
    <property type="project" value="UniProtKB-KW"/>
</dbReference>
<dbReference type="PANTHER" id="PTHR34407">
    <property type="entry name" value="EXPRESSED PROTEIN"/>
    <property type="match status" value="1"/>
</dbReference>
<feature type="domain" description="SGNH hydrolase-type esterase" evidence="1">
    <location>
        <begin position="35"/>
        <end position="197"/>
    </location>
</feature>
<sequence>MTDKNVSIMNIGSMGYLPQVFKKIENEKKLNIVYLGGSITMGCNATKTELRYVDRSANWWQTNFPDAEISYFNAGIGATTSQFGVARVQEHVLDKQPDLVFVEFSVNDSSSPLFMETYESLVRRLLKAESVKAVVLINNLFYDTGTNAQGIHNAIGLHYDLPIVSVRNYIFPEIQLGNVCLADYTADMLHPTDLGHKMIADLICNLLDIEYSYYKKLGAEKKPSLPEPFTASRYEDAQRFQNYSCSPVMEGFEPDTHAAEQWSDPFKGGWIAHKQGSCIKFNVSGSIIMLQYRKTINKPAPVAYAVIDGDRQNKVLLDANFDEDWGDLCCLEEIYSGAKGEHTVEIVIDTEGKENSNFMLISVITANK</sequence>
<keyword evidence="3" id="KW-1185">Reference proteome</keyword>
<dbReference type="AlphaFoldDB" id="A0AAE3IF09"/>
<reference evidence="2 3" key="1">
    <citation type="journal article" date="2021" name="ISME Commun">
        <title>Automated analysis of genomic sequences facilitates high-throughput and comprehensive description of bacteria.</title>
        <authorList>
            <person name="Hitch T.C.A."/>
        </authorList>
    </citation>
    <scope>NUCLEOTIDE SEQUENCE [LARGE SCALE GENOMIC DNA]</scope>
    <source>
        <strain evidence="2 3">Sanger_31</strain>
    </source>
</reference>
<dbReference type="PANTHER" id="PTHR34407:SF1">
    <property type="entry name" value="SGNH HYDROLASE-TYPE ESTERASE DOMAIN-CONTAINING PROTEIN"/>
    <property type="match status" value="1"/>
</dbReference>
<dbReference type="EMBL" id="JAOQJZ010000002">
    <property type="protein sequence ID" value="MCU6704996.1"/>
    <property type="molecule type" value="Genomic_DNA"/>
</dbReference>
<keyword evidence="2" id="KW-0378">Hydrolase</keyword>
<evidence type="ECO:0000313" key="2">
    <source>
        <dbReference type="EMBL" id="MCU6704996.1"/>
    </source>
</evidence>
<dbReference type="SUPFAM" id="SSF52266">
    <property type="entry name" value="SGNH hydrolase"/>
    <property type="match status" value="1"/>
</dbReference>
<organism evidence="2 3">
    <name type="scientific">Hominimerdicola aceti</name>
    <dbReference type="NCBI Taxonomy" id="2981726"/>
    <lineage>
        <taxon>Bacteria</taxon>
        <taxon>Bacillati</taxon>
        <taxon>Bacillota</taxon>
        <taxon>Clostridia</taxon>
        <taxon>Eubacteriales</taxon>
        <taxon>Oscillospiraceae</taxon>
        <taxon>Hominimerdicola</taxon>
    </lineage>
</organism>
<name>A0AAE3IF09_9FIRM</name>
<proteinExistence type="predicted"/>
<dbReference type="CDD" id="cd00229">
    <property type="entry name" value="SGNH_hydrolase"/>
    <property type="match status" value="1"/>
</dbReference>
<dbReference type="Gene3D" id="3.40.50.1110">
    <property type="entry name" value="SGNH hydrolase"/>
    <property type="match status" value="1"/>
</dbReference>